<comment type="caution">
    <text evidence="5">The sequence shown here is derived from an EMBL/GenBank/DDBJ whole genome shotgun (WGS) entry which is preliminary data.</text>
</comment>
<protein>
    <submittedName>
        <fullName evidence="5">SAM-dependent methyltransferase</fullName>
    </submittedName>
</protein>
<keyword evidence="1 5" id="KW-0489">Methyltransferase</keyword>
<dbReference type="Pfam" id="PF13649">
    <property type="entry name" value="Methyltransf_25"/>
    <property type="match status" value="1"/>
</dbReference>
<organism evidence="5 6">
    <name type="scientific">Nocardioides daedukensis</name>
    <dbReference type="NCBI Taxonomy" id="634462"/>
    <lineage>
        <taxon>Bacteria</taxon>
        <taxon>Bacillati</taxon>
        <taxon>Actinomycetota</taxon>
        <taxon>Actinomycetes</taxon>
        <taxon>Propionibacteriales</taxon>
        <taxon>Nocardioidaceae</taxon>
        <taxon>Nocardioides</taxon>
    </lineage>
</organism>
<dbReference type="EMBL" id="JACCAA010000001">
    <property type="protein sequence ID" value="NYG59497.1"/>
    <property type="molecule type" value="Genomic_DNA"/>
</dbReference>
<feature type="domain" description="Methyltransferase" evidence="4">
    <location>
        <begin position="52"/>
        <end position="143"/>
    </location>
</feature>
<dbReference type="PANTHER" id="PTHR43464:SF19">
    <property type="entry name" value="UBIQUINONE BIOSYNTHESIS O-METHYLTRANSFERASE, MITOCHONDRIAL"/>
    <property type="match status" value="1"/>
</dbReference>
<dbReference type="PANTHER" id="PTHR43464">
    <property type="entry name" value="METHYLTRANSFERASE"/>
    <property type="match status" value="1"/>
</dbReference>
<dbReference type="SUPFAM" id="SSF53335">
    <property type="entry name" value="S-adenosyl-L-methionine-dependent methyltransferases"/>
    <property type="match status" value="1"/>
</dbReference>
<keyword evidence="3" id="KW-0949">S-adenosyl-L-methionine</keyword>
<evidence type="ECO:0000256" key="1">
    <source>
        <dbReference type="ARBA" id="ARBA00022603"/>
    </source>
</evidence>
<dbReference type="Proteomes" id="UP000540656">
    <property type="component" value="Unassembled WGS sequence"/>
</dbReference>
<dbReference type="Gene3D" id="3.40.50.150">
    <property type="entry name" value="Vaccinia Virus protein VP39"/>
    <property type="match status" value="1"/>
</dbReference>
<name>A0A7Y9RZG5_9ACTN</name>
<evidence type="ECO:0000313" key="6">
    <source>
        <dbReference type="Proteomes" id="UP000540656"/>
    </source>
</evidence>
<evidence type="ECO:0000256" key="3">
    <source>
        <dbReference type="ARBA" id="ARBA00022691"/>
    </source>
</evidence>
<sequence>MTSEKSTRWFTERSLEQRKEYAQRFVRIAAEGNDIDGEARLIDAMATPGSRILDAGCGAGRITNALTLRGHEVIGVDADPLLIEAGREQHPEADLRVLDLVDLSEDLGTFDLIVCTGNVMAFVEPGSEAGILEAMSRILAPNGRAVFGFHIDRAYPLADLDQHGVAAGWQLEHRFGTWNLDPFTDESDWAVSVFRG</sequence>
<keyword evidence="2 5" id="KW-0808">Transferase</keyword>
<dbReference type="GO" id="GO:0008168">
    <property type="term" value="F:methyltransferase activity"/>
    <property type="evidence" value="ECO:0007669"/>
    <property type="project" value="UniProtKB-KW"/>
</dbReference>
<evidence type="ECO:0000256" key="2">
    <source>
        <dbReference type="ARBA" id="ARBA00022679"/>
    </source>
</evidence>
<proteinExistence type="predicted"/>
<reference evidence="5 6" key="1">
    <citation type="submission" date="2020-07" db="EMBL/GenBank/DDBJ databases">
        <title>Sequencing the genomes of 1000 actinobacteria strains.</title>
        <authorList>
            <person name="Klenk H.-P."/>
        </authorList>
    </citation>
    <scope>NUCLEOTIDE SEQUENCE [LARGE SCALE GENOMIC DNA]</scope>
    <source>
        <strain evidence="5 6">DSM 23819</strain>
    </source>
</reference>
<evidence type="ECO:0000313" key="5">
    <source>
        <dbReference type="EMBL" id="NYG59497.1"/>
    </source>
</evidence>
<dbReference type="CDD" id="cd02440">
    <property type="entry name" value="AdoMet_MTases"/>
    <property type="match status" value="1"/>
</dbReference>
<keyword evidence="6" id="KW-1185">Reference proteome</keyword>
<dbReference type="InterPro" id="IPR041698">
    <property type="entry name" value="Methyltransf_25"/>
</dbReference>
<evidence type="ECO:0000259" key="4">
    <source>
        <dbReference type="Pfam" id="PF13649"/>
    </source>
</evidence>
<accession>A0A7Y9RZG5</accession>
<dbReference type="RefSeq" id="WP_179502538.1">
    <property type="nucleotide sequence ID" value="NZ_JACCAA010000001.1"/>
</dbReference>
<dbReference type="AlphaFoldDB" id="A0A7Y9RZG5"/>
<dbReference type="InterPro" id="IPR029063">
    <property type="entry name" value="SAM-dependent_MTases_sf"/>
</dbReference>
<dbReference type="GO" id="GO:0032259">
    <property type="term" value="P:methylation"/>
    <property type="evidence" value="ECO:0007669"/>
    <property type="project" value="UniProtKB-KW"/>
</dbReference>
<gene>
    <name evidence="5" type="ORF">BJ980_002420</name>
</gene>